<dbReference type="Proteomes" id="UP001162131">
    <property type="component" value="Unassembled WGS sequence"/>
</dbReference>
<feature type="transmembrane region" description="Helical" evidence="1">
    <location>
        <begin position="7"/>
        <end position="30"/>
    </location>
</feature>
<feature type="transmembrane region" description="Helical" evidence="1">
    <location>
        <begin position="36"/>
        <end position="57"/>
    </location>
</feature>
<evidence type="ECO:0000256" key="1">
    <source>
        <dbReference type="SAM" id="Phobius"/>
    </source>
</evidence>
<dbReference type="AlphaFoldDB" id="A0AAU9J6E9"/>
<keyword evidence="1" id="KW-0472">Membrane</keyword>
<name>A0AAU9J6E9_9CILI</name>
<protein>
    <submittedName>
        <fullName evidence="2">Uncharacterized protein</fullName>
    </submittedName>
</protein>
<keyword evidence="3" id="KW-1185">Reference proteome</keyword>
<evidence type="ECO:0000313" key="2">
    <source>
        <dbReference type="EMBL" id="CAG9316254.1"/>
    </source>
</evidence>
<keyword evidence="1" id="KW-1133">Transmembrane helix</keyword>
<proteinExistence type="predicted"/>
<dbReference type="EMBL" id="CAJZBQ010000015">
    <property type="protein sequence ID" value="CAG9316254.1"/>
    <property type="molecule type" value="Genomic_DNA"/>
</dbReference>
<accession>A0AAU9J6E9</accession>
<evidence type="ECO:0000313" key="3">
    <source>
        <dbReference type="Proteomes" id="UP001162131"/>
    </source>
</evidence>
<gene>
    <name evidence="2" type="ORF">BSTOLATCC_MIC15689</name>
</gene>
<reference evidence="2" key="1">
    <citation type="submission" date="2021-09" db="EMBL/GenBank/DDBJ databases">
        <authorList>
            <consortium name="AG Swart"/>
            <person name="Singh M."/>
            <person name="Singh A."/>
            <person name="Seah K."/>
            <person name="Emmerich C."/>
        </authorList>
    </citation>
    <scope>NUCLEOTIDE SEQUENCE</scope>
    <source>
        <strain evidence="2">ATCC30299</strain>
    </source>
</reference>
<organism evidence="2 3">
    <name type="scientific">Blepharisma stoltei</name>
    <dbReference type="NCBI Taxonomy" id="1481888"/>
    <lineage>
        <taxon>Eukaryota</taxon>
        <taxon>Sar</taxon>
        <taxon>Alveolata</taxon>
        <taxon>Ciliophora</taxon>
        <taxon>Postciliodesmatophora</taxon>
        <taxon>Heterotrichea</taxon>
        <taxon>Heterotrichida</taxon>
        <taxon>Blepharismidae</taxon>
        <taxon>Blepharisma</taxon>
    </lineage>
</organism>
<keyword evidence="1" id="KW-0812">Transmembrane</keyword>
<sequence>MQDLYCLWIIFNLYFFLLSFSFLSIILFFVLFFSNFIFIFSANFSIATWSTLSVYNIEDNKIDQCNNYNLKKIKLSLLWLLSTYSISRF</sequence>
<comment type="caution">
    <text evidence="2">The sequence shown here is derived from an EMBL/GenBank/DDBJ whole genome shotgun (WGS) entry which is preliminary data.</text>
</comment>